<gene>
    <name evidence="1" type="ORF">EI983_16670</name>
</gene>
<accession>A0A6I6IUC9</accession>
<keyword evidence="2" id="KW-1185">Reference proteome</keyword>
<evidence type="ECO:0000313" key="2">
    <source>
        <dbReference type="Proteomes" id="UP000428330"/>
    </source>
</evidence>
<evidence type="ECO:0000313" key="1">
    <source>
        <dbReference type="EMBL" id="QGX99812.1"/>
    </source>
</evidence>
<dbReference type="Proteomes" id="UP000428330">
    <property type="component" value="Chromosome"/>
</dbReference>
<name>A0A6I6IUC9_9RHOB</name>
<dbReference type="EMBL" id="CP034348">
    <property type="protein sequence ID" value="QGX99812.1"/>
    <property type="molecule type" value="Genomic_DNA"/>
</dbReference>
<evidence type="ECO:0008006" key="3">
    <source>
        <dbReference type="Google" id="ProtNLM"/>
    </source>
</evidence>
<protein>
    <recommendedName>
        <fullName evidence="3">Invasion associated locus B family protein</fullName>
    </recommendedName>
</protein>
<dbReference type="OrthoDB" id="7704372at2"/>
<dbReference type="RefSeq" id="WP_157708493.1">
    <property type="nucleotide sequence ID" value="NZ_CP034348.1"/>
</dbReference>
<reference evidence="2" key="1">
    <citation type="submission" date="2018-12" db="EMBL/GenBank/DDBJ databases">
        <title>Complete genome sequence of Roseovarius sp. MME-070.</title>
        <authorList>
            <person name="Nam Y.-D."/>
            <person name="Kang J."/>
            <person name="Chung W.-H."/>
            <person name="Park Y.S."/>
        </authorList>
    </citation>
    <scope>NUCLEOTIDE SEQUENCE [LARGE SCALE GENOMIC DNA]</scope>
    <source>
        <strain evidence="2">MME-070</strain>
    </source>
</reference>
<dbReference type="Gene3D" id="2.60.40.1880">
    <property type="entry name" value="Invasion associated locus B (IalB) protein"/>
    <property type="match status" value="1"/>
</dbReference>
<dbReference type="KEGG" id="rom:EI983_16670"/>
<organism evidence="1 2">
    <name type="scientific">Roseovarius faecimaris</name>
    <dbReference type="NCBI Taxonomy" id="2494550"/>
    <lineage>
        <taxon>Bacteria</taxon>
        <taxon>Pseudomonadati</taxon>
        <taxon>Pseudomonadota</taxon>
        <taxon>Alphaproteobacteria</taxon>
        <taxon>Rhodobacterales</taxon>
        <taxon>Roseobacteraceae</taxon>
        <taxon>Roseovarius</taxon>
    </lineage>
</organism>
<sequence>MTRLLTYILLLGVAGAALAWAYWPRGAVLDGRKVDYHAIYDSFWDVACDTAVDGSDRGCYVQYVDVYRPRPDFAAAMVELVYHAGADGRPDPHLRFDIEPGLSFQASRLAVTGAAGVTPIDVSHCASNTCRMSGDTARAILAALRAGEALTLEIDEGRDSPARLSWPLGNMDTILDDLGAQRAARGLP</sequence>
<dbReference type="AlphaFoldDB" id="A0A6I6IUC9"/>
<proteinExistence type="predicted"/>
<dbReference type="InterPro" id="IPR038696">
    <property type="entry name" value="IalB_sf"/>
</dbReference>